<dbReference type="InterPro" id="IPR015854">
    <property type="entry name" value="ABC_transpr_LolD-like"/>
</dbReference>
<dbReference type="GO" id="GO:0005524">
    <property type="term" value="F:ATP binding"/>
    <property type="evidence" value="ECO:0007669"/>
    <property type="project" value="UniProtKB-KW"/>
</dbReference>
<feature type="domain" description="ABC transporter" evidence="3">
    <location>
        <begin position="6"/>
        <end position="220"/>
    </location>
</feature>
<dbReference type="SUPFAM" id="SSF52540">
    <property type="entry name" value="P-loop containing nucleoside triphosphate hydrolases"/>
    <property type="match status" value="1"/>
</dbReference>
<dbReference type="InterPro" id="IPR027417">
    <property type="entry name" value="P-loop_NTPase"/>
</dbReference>
<keyword evidence="5" id="KW-1185">Reference proteome</keyword>
<comment type="caution">
    <text evidence="4">The sequence shown here is derived from an EMBL/GenBank/DDBJ whole genome shotgun (WGS) entry which is preliminary data.</text>
</comment>
<dbReference type="Pfam" id="PF00005">
    <property type="entry name" value="ABC_tran"/>
    <property type="match status" value="1"/>
</dbReference>
<reference evidence="5" key="1">
    <citation type="journal article" date="2019" name="Int. J. Syst. Evol. Microbiol.">
        <title>The Global Catalogue of Microorganisms (GCM) 10K type strain sequencing project: providing services to taxonomists for standard genome sequencing and annotation.</title>
        <authorList>
            <consortium name="The Broad Institute Genomics Platform"/>
            <consortium name="The Broad Institute Genome Sequencing Center for Infectious Disease"/>
            <person name="Wu L."/>
            <person name="Ma J."/>
        </authorList>
    </citation>
    <scope>NUCLEOTIDE SEQUENCE [LARGE SCALE GENOMIC DNA]</scope>
    <source>
        <strain evidence="5">CCUG 52478</strain>
    </source>
</reference>
<dbReference type="InterPro" id="IPR003439">
    <property type="entry name" value="ABC_transporter-like_ATP-bd"/>
</dbReference>
<evidence type="ECO:0000259" key="3">
    <source>
        <dbReference type="PROSITE" id="PS50893"/>
    </source>
</evidence>
<evidence type="ECO:0000313" key="4">
    <source>
        <dbReference type="EMBL" id="MFD1246416.1"/>
    </source>
</evidence>
<dbReference type="SMART" id="SM00382">
    <property type="entry name" value="AAA"/>
    <property type="match status" value="1"/>
</dbReference>
<evidence type="ECO:0000256" key="2">
    <source>
        <dbReference type="ARBA" id="ARBA00022840"/>
    </source>
</evidence>
<evidence type="ECO:0000256" key="1">
    <source>
        <dbReference type="ARBA" id="ARBA00022741"/>
    </source>
</evidence>
<dbReference type="RefSeq" id="WP_367922123.1">
    <property type="nucleotide sequence ID" value="NZ_BAABAC010000052.1"/>
</dbReference>
<name>A0ABW3VUL9_9ACTN</name>
<evidence type="ECO:0000313" key="5">
    <source>
        <dbReference type="Proteomes" id="UP001597229"/>
    </source>
</evidence>
<gene>
    <name evidence="4" type="ORF">ACFQ3F_01315</name>
</gene>
<sequence>MPANGLTVVDLTHAYGTEPVLRRVSLTVGSGTSAALMGPSGCGKTTLLLAAAGILVPEAGRVLVAGETVPAGSADSRAAFRRSRVGLVFQFGELIAELTLEQNVALAAELGGVRRRQALHDAREVLVRVGLSAVRGHKPGTVSGGQAQRAAIARAIVHRPELVLADEPTGALDSANGDAVLDLLLELVAERGATLLVVTHDERVARRCDRRIVMSDGRIVDG</sequence>
<accession>A0ABW3VUL9</accession>
<dbReference type="InterPro" id="IPR017871">
    <property type="entry name" value="ABC_transporter-like_CS"/>
</dbReference>
<keyword evidence="2 4" id="KW-0067">ATP-binding</keyword>
<dbReference type="PROSITE" id="PS00211">
    <property type="entry name" value="ABC_TRANSPORTER_1"/>
    <property type="match status" value="1"/>
</dbReference>
<dbReference type="PANTHER" id="PTHR24220:SF685">
    <property type="entry name" value="ABC TRANSPORTER RELATED"/>
    <property type="match status" value="1"/>
</dbReference>
<dbReference type="InterPro" id="IPR003593">
    <property type="entry name" value="AAA+_ATPase"/>
</dbReference>
<dbReference type="Gene3D" id="3.40.50.300">
    <property type="entry name" value="P-loop containing nucleotide triphosphate hydrolases"/>
    <property type="match status" value="1"/>
</dbReference>
<keyword evidence="1" id="KW-0547">Nucleotide-binding</keyword>
<proteinExistence type="predicted"/>
<organism evidence="4 5">
    <name type="scientific">Nocardioides ginsengisoli</name>
    <dbReference type="NCBI Taxonomy" id="363868"/>
    <lineage>
        <taxon>Bacteria</taxon>
        <taxon>Bacillati</taxon>
        <taxon>Actinomycetota</taxon>
        <taxon>Actinomycetes</taxon>
        <taxon>Propionibacteriales</taxon>
        <taxon>Nocardioidaceae</taxon>
        <taxon>Nocardioides</taxon>
    </lineage>
</organism>
<dbReference type="EMBL" id="JBHTLX010000004">
    <property type="protein sequence ID" value="MFD1246416.1"/>
    <property type="molecule type" value="Genomic_DNA"/>
</dbReference>
<protein>
    <submittedName>
        <fullName evidence="4">ABC transporter ATP-binding protein</fullName>
    </submittedName>
</protein>
<dbReference type="PROSITE" id="PS50893">
    <property type="entry name" value="ABC_TRANSPORTER_2"/>
    <property type="match status" value="1"/>
</dbReference>
<dbReference type="Proteomes" id="UP001597229">
    <property type="component" value="Unassembled WGS sequence"/>
</dbReference>
<dbReference type="PANTHER" id="PTHR24220">
    <property type="entry name" value="IMPORT ATP-BINDING PROTEIN"/>
    <property type="match status" value="1"/>
</dbReference>